<dbReference type="InterPro" id="IPR002902">
    <property type="entry name" value="GNK2"/>
</dbReference>
<keyword evidence="7 14" id="KW-0547">Nucleotide-binding</keyword>
<keyword evidence="6" id="KW-0677">Repeat</keyword>
<evidence type="ECO:0000256" key="12">
    <source>
        <dbReference type="ARBA" id="ARBA00023170"/>
    </source>
</evidence>
<dbReference type="CDD" id="cd23509">
    <property type="entry name" value="Gnk2-like"/>
    <property type="match status" value="2"/>
</dbReference>
<evidence type="ECO:0000259" key="17">
    <source>
        <dbReference type="PROSITE" id="PS50011"/>
    </source>
</evidence>
<dbReference type="RefSeq" id="XP_048322630.2">
    <property type="nucleotide sequence ID" value="XM_048466673.2"/>
</dbReference>
<keyword evidence="9 14" id="KW-0067">ATP-binding</keyword>
<comment type="subcellular location">
    <subcellularLocation>
        <location evidence="1">Membrane</location>
        <topology evidence="1">Single-pass membrane protein</topology>
    </subcellularLocation>
</comment>
<evidence type="ECO:0000256" key="3">
    <source>
        <dbReference type="ARBA" id="ARBA00022679"/>
    </source>
</evidence>
<evidence type="ECO:0000256" key="9">
    <source>
        <dbReference type="ARBA" id="ARBA00022840"/>
    </source>
</evidence>
<keyword evidence="13" id="KW-0325">Glycoprotein</keyword>
<evidence type="ECO:0000256" key="14">
    <source>
        <dbReference type="PROSITE-ProRule" id="PRU10141"/>
    </source>
</evidence>
<evidence type="ECO:0000259" key="18">
    <source>
        <dbReference type="PROSITE" id="PS51473"/>
    </source>
</evidence>
<proteinExistence type="predicted"/>
<keyword evidence="8" id="KW-0418">Kinase</keyword>
<protein>
    <submittedName>
        <fullName evidence="20">Cysteine-rich receptor-like protein kinase 44</fullName>
    </submittedName>
</protein>
<dbReference type="InterPro" id="IPR017441">
    <property type="entry name" value="Protein_kinase_ATP_BS"/>
</dbReference>
<sequence>MPMVPKRLILSFSLTLIVVTHAIAQPPFRIHSCLNDKGNYTANSTYHTNLNTLLSSVFSNGSDIDGYGAFQSSSHGRNPDKAYAIGLCRGHAEPDVCRSCLTNSTNLLTKLCPNQKEAIVWYDQCMLRYSNRSIYGIKETNPAFIIWITQNASSDVDAFQRNVQSLSSRAVAGGSFRKFAAGSRNAANNFQTIYGIAQCTPDLSDVDCNDCLITGVNGPTQYCKGVKGCYVLYAKLQRKKSQTYRIVISVVVPILILIAIMFFIYICLCVRKAKESVRCKDIDDEKAESLQFQFCAIKAATSDFSEANKLGQGGFAAVYRGKLLNGRDIAVKRLCKKSGQGDIEFKNEILLVARLQHRNLVSLLGFCLEQSERLLIYEFVPISSLDHHVFVPIKCASLDWNVRYKIIVSIARGLFYLHEDSCLKVIHHDLKASNILLDAEMNPKIADFGMAKLFAVDQTQSDTMRIVGTYGYMAPEYIKRGHHTVKSDVFSFGVLVLEIVSGQSIKTFSIEEKAESLLNYAWKKWKDGLATNLVDPKMNVVCSKAEIMQCIHIGLLCVQENLLDRQTMRSVALSLSSCSTSLQVPSKPAYFMDSSTNLPNIRRHKSRKRLSNRHQNNIVQTSENQASLITKVHPH</sequence>
<evidence type="ECO:0000313" key="19">
    <source>
        <dbReference type="Proteomes" id="UP001652623"/>
    </source>
</evidence>
<dbReference type="PROSITE" id="PS00107">
    <property type="entry name" value="PROTEIN_KINASE_ATP"/>
    <property type="match status" value="1"/>
</dbReference>
<dbReference type="Gene3D" id="3.30.200.20">
    <property type="entry name" value="Phosphorylase Kinase, domain 1"/>
    <property type="match status" value="1"/>
</dbReference>
<accession>A0ABM3I801</accession>
<evidence type="ECO:0000256" key="11">
    <source>
        <dbReference type="ARBA" id="ARBA00023136"/>
    </source>
</evidence>
<dbReference type="SMART" id="SM00220">
    <property type="entry name" value="S_TKc"/>
    <property type="match status" value="1"/>
</dbReference>
<dbReference type="InterPro" id="IPR000719">
    <property type="entry name" value="Prot_kinase_dom"/>
</dbReference>
<dbReference type="Gene3D" id="3.30.430.20">
    <property type="entry name" value="Gnk2 domain, C-X8-C-X2-C motif"/>
    <property type="match status" value="2"/>
</dbReference>
<keyword evidence="10 15" id="KW-1133">Transmembrane helix</keyword>
<dbReference type="Gene3D" id="1.10.510.10">
    <property type="entry name" value="Transferase(Phosphotransferase) domain 1"/>
    <property type="match status" value="1"/>
</dbReference>
<feature type="chain" id="PRO_5046253473" evidence="16">
    <location>
        <begin position="25"/>
        <end position="635"/>
    </location>
</feature>
<feature type="domain" description="Gnk2-homologous" evidence="18">
    <location>
        <begin position="140"/>
        <end position="246"/>
    </location>
</feature>
<evidence type="ECO:0000256" key="1">
    <source>
        <dbReference type="ARBA" id="ARBA00004167"/>
    </source>
</evidence>
<evidence type="ECO:0000256" key="10">
    <source>
        <dbReference type="ARBA" id="ARBA00022989"/>
    </source>
</evidence>
<dbReference type="InterPro" id="IPR008271">
    <property type="entry name" value="Ser/Thr_kinase_AS"/>
</dbReference>
<keyword evidence="2" id="KW-0723">Serine/threonine-protein kinase</keyword>
<evidence type="ECO:0000256" key="6">
    <source>
        <dbReference type="ARBA" id="ARBA00022737"/>
    </source>
</evidence>
<feature type="domain" description="Protein kinase" evidence="17">
    <location>
        <begin position="304"/>
        <end position="635"/>
    </location>
</feature>
<evidence type="ECO:0000256" key="8">
    <source>
        <dbReference type="ARBA" id="ARBA00022777"/>
    </source>
</evidence>
<evidence type="ECO:0000313" key="20">
    <source>
        <dbReference type="RefSeq" id="XP_048322630.2"/>
    </source>
</evidence>
<evidence type="ECO:0000256" key="5">
    <source>
        <dbReference type="ARBA" id="ARBA00022729"/>
    </source>
</evidence>
<dbReference type="PROSITE" id="PS00108">
    <property type="entry name" value="PROTEIN_KINASE_ST"/>
    <property type="match status" value="1"/>
</dbReference>
<feature type="transmembrane region" description="Helical" evidence="15">
    <location>
        <begin position="246"/>
        <end position="268"/>
    </location>
</feature>
<evidence type="ECO:0000256" key="13">
    <source>
        <dbReference type="ARBA" id="ARBA00023180"/>
    </source>
</evidence>
<keyword evidence="12" id="KW-0675">Receptor</keyword>
<keyword evidence="5 16" id="KW-0732">Signal</keyword>
<name>A0ABM3I801_ZIZJJ</name>
<keyword evidence="11 15" id="KW-0472">Membrane</keyword>
<dbReference type="PANTHER" id="PTHR27002:SF181">
    <property type="entry name" value="RECEPTOR-LIKE SERINE_THREONINE-PROTEIN KINASE"/>
    <property type="match status" value="1"/>
</dbReference>
<feature type="signal peptide" evidence="16">
    <location>
        <begin position="1"/>
        <end position="24"/>
    </location>
</feature>
<feature type="binding site" evidence="14">
    <location>
        <position position="332"/>
    </location>
    <ligand>
        <name>ATP</name>
        <dbReference type="ChEBI" id="CHEBI:30616"/>
    </ligand>
</feature>
<dbReference type="Pfam" id="PF01657">
    <property type="entry name" value="Stress-antifung"/>
    <property type="match status" value="2"/>
</dbReference>
<dbReference type="GeneID" id="107421171"/>
<dbReference type="PROSITE" id="PS50011">
    <property type="entry name" value="PROTEIN_KINASE_DOM"/>
    <property type="match status" value="1"/>
</dbReference>
<dbReference type="Pfam" id="PF00069">
    <property type="entry name" value="Pkinase"/>
    <property type="match status" value="1"/>
</dbReference>
<feature type="domain" description="Gnk2-homologous" evidence="18">
    <location>
        <begin position="28"/>
        <end position="134"/>
    </location>
</feature>
<reference evidence="20" key="1">
    <citation type="submission" date="2025-08" db="UniProtKB">
        <authorList>
            <consortium name="RefSeq"/>
        </authorList>
    </citation>
    <scope>IDENTIFICATION</scope>
    <source>
        <tissue evidence="20">Seedling</tissue>
    </source>
</reference>
<evidence type="ECO:0000256" key="7">
    <source>
        <dbReference type="ARBA" id="ARBA00022741"/>
    </source>
</evidence>
<gene>
    <name evidence="20" type="primary">LOC107421171</name>
</gene>
<keyword evidence="4 15" id="KW-0812">Transmembrane</keyword>
<dbReference type="PANTHER" id="PTHR27002">
    <property type="entry name" value="RECEPTOR-LIKE SERINE/THREONINE-PROTEIN KINASE SD1-8"/>
    <property type="match status" value="1"/>
</dbReference>
<keyword evidence="3" id="KW-0808">Transferase</keyword>
<dbReference type="PROSITE" id="PS51473">
    <property type="entry name" value="GNK2"/>
    <property type="match status" value="2"/>
</dbReference>
<evidence type="ECO:0000256" key="4">
    <source>
        <dbReference type="ARBA" id="ARBA00022692"/>
    </source>
</evidence>
<dbReference type="InterPro" id="IPR038408">
    <property type="entry name" value="GNK2_sf"/>
</dbReference>
<evidence type="ECO:0000256" key="15">
    <source>
        <dbReference type="SAM" id="Phobius"/>
    </source>
</evidence>
<dbReference type="Proteomes" id="UP001652623">
    <property type="component" value="Chromosome 1"/>
</dbReference>
<dbReference type="InterPro" id="IPR011009">
    <property type="entry name" value="Kinase-like_dom_sf"/>
</dbReference>
<evidence type="ECO:0000256" key="16">
    <source>
        <dbReference type="SAM" id="SignalP"/>
    </source>
</evidence>
<dbReference type="SUPFAM" id="SSF56112">
    <property type="entry name" value="Protein kinase-like (PK-like)"/>
    <property type="match status" value="1"/>
</dbReference>
<organism evidence="19 20">
    <name type="scientific">Ziziphus jujuba</name>
    <name type="common">Chinese jujube</name>
    <name type="synonym">Ziziphus sativa</name>
    <dbReference type="NCBI Taxonomy" id="326968"/>
    <lineage>
        <taxon>Eukaryota</taxon>
        <taxon>Viridiplantae</taxon>
        <taxon>Streptophyta</taxon>
        <taxon>Embryophyta</taxon>
        <taxon>Tracheophyta</taxon>
        <taxon>Spermatophyta</taxon>
        <taxon>Magnoliopsida</taxon>
        <taxon>eudicotyledons</taxon>
        <taxon>Gunneridae</taxon>
        <taxon>Pentapetalae</taxon>
        <taxon>rosids</taxon>
        <taxon>fabids</taxon>
        <taxon>Rosales</taxon>
        <taxon>Rhamnaceae</taxon>
        <taxon>Paliureae</taxon>
        <taxon>Ziziphus</taxon>
    </lineage>
</organism>
<evidence type="ECO:0000256" key="2">
    <source>
        <dbReference type="ARBA" id="ARBA00022527"/>
    </source>
</evidence>
<keyword evidence="19" id="KW-1185">Reference proteome</keyword>